<proteinExistence type="predicted"/>
<dbReference type="RefSeq" id="WP_174361327.1">
    <property type="nucleotide sequence ID" value="NZ_CP056244.1"/>
</dbReference>
<evidence type="ECO:0000259" key="4">
    <source>
        <dbReference type="PROSITE" id="PS01124"/>
    </source>
</evidence>
<dbReference type="SMART" id="SM00871">
    <property type="entry name" value="AraC_E_bind"/>
    <property type="match status" value="1"/>
</dbReference>
<evidence type="ECO:0000313" key="6">
    <source>
        <dbReference type="Proteomes" id="UP000591803"/>
    </source>
</evidence>
<reference evidence="5 6" key="1">
    <citation type="submission" date="2020-06" db="EMBL/GenBank/DDBJ databases">
        <title>REHAB project genomes.</title>
        <authorList>
            <person name="Shaw L.P."/>
        </authorList>
    </citation>
    <scope>NUCLEOTIDE SEQUENCE [LARGE SCALE GENOMIC DNA]</scope>
    <source>
        <strain evidence="5 6">RHBSTW-00116</strain>
    </source>
</reference>
<dbReference type="PROSITE" id="PS00041">
    <property type="entry name" value="HTH_ARAC_FAMILY_1"/>
    <property type="match status" value="1"/>
</dbReference>
<dbReference type="PANTHER" id="PTHR40055">
    <property type="entry name" value="TRANSCRIPTIONAL REGULATOR YGIV-RELATED"/>
    <property type="match status" value="1"/>
</dbReference>
<dbReference type="GO" id="GO:0003700">
    <property type="term" value="F:DNA-binding transcription factor activity"/>
    <property type="evidence" value="ECO:0007669"/>
    <property type="project" value="InterPro"/>
</dbReference>
<accession>A0A7W3D1L2</accession>
<dbReference type="Proteomes" id="UP000591803">
    <property type="component" value="Unassembled WGS sequence"/>
</dbReference>
<comment type="caution">
    <text evidence="5">The sequence shown here is derived from an EMBL/GenBank/DDBJ whole genome shotgun (WGS) entry which is preliminary data.</text>
</comment>
<keyword evidence="3" id="KW-0804">Transcription</keyword>
<feature type="domain" description="HTH araC/xylS-type" evidence="4">
    <location>
        <begin position="10"/>
        <end position="109"/>
    </location>
</feature>
<keyword evidence="2" id="KW-0238">DNA-binding</keyword>
<protein>
    <submittedName>
        <fullName evidence="5">AraC family transcriptional regulator</fullName>
    </submittedName>
</protein>
<evidence type="ECO:0000313" key="5">
    <source>
        <dbReference type="EMBL" id="MBA8061351.1"/>
    </source>
</evidence>
<evidence type="ECO:0000256" key="2">
    <source>
        <dbReference type="ARBA" id="ARBA00023125"/>
    </source>
</evidence>
<gene>
    <name evidence="5" type="ORF">HV077_02720</name>
</gene>
<dbReference type="InterPro" id="IPR018060">
    <property type="entry name" value="HTH_AraC"/>
</dbReference>
<keyword evidence="1" id="KW-0805">Transcription regulation</keyword>
<dbReference type="SMART" id="SM00342">
    <property type="entry name" value="HTH_ARAC"/>
    <property type="match status" value="1"/>
</dbReference>
<evidence type="ECO:0000256" key="3">
    <source>
        <dbReference type="ARBA" id="ARBA00023163"/>
    </source>
</evidence>
<dbReference type="AlphaFoldDB" id="A0A7W3D1L2"/>
<organism evidence="5 6">
    <name type="scientific">Citrobacter freundii</name>
    <dbReference type="NCBI Taxonomy" id="546"/>
    <lineage>
        <taxon>Bacteria</taxon>
        <taxon>Pseudomonadati</taxon>
        <taxon>Pseudomonadota</taxon>
        <taxon>Gammaproteobacteria</taxon>
        <taxon>Enterobacterales</taxon>
        <taxon>Enterobacteriaceae</taxon>
        <taxon>Citrobacter</taxon>
        <taxon>Citrobacter freundii complex</taxon>
    </lineage>
</organism>
<dbReference type="PRINTS" id="PR00032">
    <property type="entry name" value="HTHARAC"/>
</dbReference>
<dbReference type="InterPro" id="IPR050908">
    <property type="entry name" value="SmbC-like"/>
</dbReference>
<name>A0A7W3D1L2_CITFR</name>
<dbReference type="InterPro" id="IPR018062">
    <property type="entry name" value="HTH_AraC-typ_CS"/>
</dbReference>
<dbReference type="InterPro" id="IPR011256">
    <property type="entry name" value="Reg_factor_effector_dom_sf"/>
</dbReference>
<dbReference type="Gene3D" id="3.20.80.10">
    <property type="entry name" value="Regulatory factor, effector binding domain"/>
    <property type="match status" value="1"/>
</dbReference>
<dbReference type="InterPro" id="IPR020449">
    <property type="entry name" value="Tscrpt_reg_AraC-type_HTH"/>
</dbReference>
<dbReference type="PROSITE" id="PS01124">
    <property type="entry name" value="HTH_ARAC_FAMILY_2"/>
    <property type="match status" value="1"/>
</dbReference>
<dbReference type="InterPro" id="IPR029442">
    <property type="entry name" value="GyrI-like"/>
</dbReference>
<dbReference type="PANTHER" id="PTHR40055:SF1">
    <property type="entry name" value="TRANSCRIPTIONAL REGULATOR YGIV-RELATED"/>
    <property type="match status" value="1"/>
</dbReference>
<dbReference type="Pfam" id="PF06445">
    <property type="entry name" value="GyrI-like"/>
    <property type="match status" value="1"/>
</dbReference>
<dbReference type="SUPFAM" id="SSF55136">
    <property type="entry name" value="Probable bacterial effector-binding domain"/>
    <property type="match status" value="1"/>
</dbReference>
<dbReference type="GO" id="GO:0043565">
    <property type="term" value="F:sequence-specific DNA binding"/>
    <property type="evidence" value="ECO:0007669"/>
    <property type="project" value="InterPro"/>
</dbReference>
<evidence type="ECO:0000256" key="1">
    <source>
        <dbReference type="ARBA" id="ARBA00023015"/>
    </source>
</evidence>
<dbReference type="SUPFAM" id="SSF46689">
    <property type="entry name" value="Homeodomain-like"/>
    <property type="match status" value="2"/>
</dbReference>
<dbReference type="Pfam" id="PF12833">
    <property type="entry name" value="HTH_18"/>
    <property type="match status" value="1"/>
</dbReference>
<dbReference type="InterPro" id="IPR009057">
    <property type="entry name" value="Homeodomain-like_sf"/>
</dbReference>
<dbReference type="Gene3D" id="1.10.10.60">
    <property type="entry name" value="Homeodomain-like"/>
    <property type="match status" value="2"/>
</dbReference>
<dbReference type="EMBL" id="JABXRI010000001">
    <property type="protein sequence ID" value="MBA8061351.1"/>
    <property type="molecule type" value="Genomic_DNA"/>
</dbReference>
<dbReference type="InterPro" id="IPR010499">
    <property type="entry name" value="AraC_E-bd"/>
</dbReference>
<sequence>MTQDYRKSVFRAMDYISQHLDLNPTLEEVSREVAVSCYHFHRIFKAQVGETVAEFTRRLRMEKAAMSLIDAPHSDITGLALQVGFSSSQNFARAFRRHFSVSPGEFRRSLREAIKSKTGHVSQQKSTYSQCDTTQAHWHTAGFLGAKVIALPTRRVAFMRRFGPYGKETCQQTHQDLLTSLPARTPLQPAGMLCVYWDPPDVTAEQHCRTDVGFELSEGEQVSRHIAVQTIAAGNYLVCKCAAWGDQVDNTWALAFAWMRTKGLMKSDKPCYEMYYNETNAAHDYYVYDICIPLN</sequence>